<evidence type="ECO:0000256" key="3">
    <source>
        <dbReference type="ARBA" id="ARBA00023163"/>
    </source>
</evidence>
<dbReference type="InterPro" id="IPR001138">
    <property type="entry name" value="Zn2Cys6_DnaBD"/>
</dbReference>
<evidence type="ECO:0000256" key="2">
    <source>
        <dbReference type="ARBA" id="ARBA00023125"/>
    </source>
</evidence>
<evidence type="ECO:0000313" key="7">
    <source>
        <dbReference type="EMBL" id="KAK0540818.1"/>
    </source>
</evidence>
<evidence type="ECO:0000259" key="6">
    <source>
        <dbReference type="PROSITE" id="PS50048"/>
    </source>
</evidence>
<dbReference type="PROSITE" id="PS00463">
    <property type="entry name" value="ZN2_CY6_FUNGAL_1"/>
    <property type="match status" value="1"/>
</dbReference>
<dbReference type="SUPFAM" id="SSF57701">
    <property type="entry name" value="Zn2/Cys6 DNA-binding domain"/>
    <property type="match status" value="1"/>
</dbReference>
<protein>
    <recommendedName>
        <fullName evidence="6">Zn(2)-C6 fungal-type domain-containing protein</fullName>
    </recommendedName>
</protein>
<dbReference type="AlphaFoldDB" id="A0AAN6GHT8"/>
<dbReference type="InterPro" id="IPR036864">
    <property type="entry name" value="Zn2-C6_fun-type_DNA-bd_sf"/>
</dbReference>
<keyword evidence="4" id="KW-0539">Nucleus</keyword>
<feature type="domain" description="Zn(2)-C6 fungal-type" evidence="6">
    <location>
        <begin position="351"/>
        <end position="381"/>
    </location>
</feature>
<keyword evidence="8" id="KW-1185">Reference proteome</keyword>
<keyword evidence="2" id="KW-0238">DNA-binding</keyword>
<feature type="compositionally biased region" description="Low complexity" evidence="5">
    <location>
        <begin position="304"/>
        <end position="320"/>
    </location>
</feature>
<feature type="region of interest" description="Disordered" evidence="5">
    <location>
        <begin position="389"/>
        <end position="489"/>
    </location>
</feature>
<reference evidence="7" key="1">
    <citation type="journal article" date="2023" name="PhytoFront">
        <title>Draft Genome Resources of Seven Strains of Tilletia horrida, Causal Agent of Kernel Smut of Rice.</title>
        <authorList>
            <person name="Khanal S."/>
            <person name="Antony Babu S."/>
            <person name="Zhou X.G."/>
        </authorList>
    </citation>
    <scope>NUCLEOTIDE SEQUENCE</scope>
    <source>
        <strain evidence="7">TX3</strain>
    </source>
</reference>
<dbReference type="PANTHER" id="PTHR31069:SF32">
    <property type="entry name" value="ARGININE METABOLISM REGULATION PROTEIN II"/>
    <property type="match status" value="1"/>
</dbReference>
<sequence length="489" mass="51247">MQHQLQYTPAMIFVDLAQYPSPPSTASAEDCLSAVLSSPSISGFDELSPYPAPPSTASIEVSARGHPIATTSASASSSPSAALSSCLPAPSASSGLTVNIPAPGSLNFFDMAAQYPTAPPSAGTDASYSSFSTASPALPMYSVHPPLPASGCLYEAAAMAQAISPQSTYPAQFTFRAPYPAMLPINNAEHAFFPHGLPTPIAEHGYSAKPVSSFQFNTPSAPQPAVDLGTPELSEALPISQPAPISSFVTGAMHSHPFATSPIPTPEFLAHIPRGSAPMMPFPTPAALATLPPSLVRPVKEEPQQLQLQSQSQQQQQQQQQQLSADLNLYDASNIRNSGVLFASNGRILLACSFCKLRKLRCNGGTPGCSQCTKRGLCCSYPTTIRRRGKAKRKTVSSTDGSSSKDASSPAKEGDQDDEDEEDDVLDYSSSSVAAGKGNSRSASEEPDVERSRKRKGTAFGSEPLLAPAFKKRSQSCHGTETATLVPGA</sequence>
<feature type="compositionally biased region" description="Low complexity" evidence="5">
    <location>
        <begin position="396"/>
        <end position="409"/>
    </location>
</feature>
<keyword evidence="3" id="KW-0804">Transcription</keyword>
<dbReference type="EMBL" id="JAPDMQ010000007">
    <property type="protein sequence ID" value="KAK0540818.1"/>
    <property type="molecule type" value="Genomic_DNA"/>
</dbReference>
<evidence type="ECO:0000313" key="8">
    <source>
        <dbReference type="Proteomes" id="UP001176521"/>
    </source>
</evidence>
<evidence type="ECO:0000256" key="5">
    <source>
        <dbReference type="SAM" id="MobiDB-lite"/>
    </source>
</evidence>
<accession>A0AAN6GHT8</accession>
<keyword evidence="1" id="KW-0805">Transcription regulation</keyword>
<dbReference type="PROSITE" id="PS50048">
    <property type="entry name" value="ZN2_CY6_FUNGAL_2"/>
    <property type="match status" value="1"/>
</dbReference>
<comment type="caution">
    <text evidence="7">The sequence shown here is derived from an EMBL/GenBank/DDBJ whole genome shotgun (WGS) entry which is preliminary data.</text>
</comment>
<dbReference type="CDD" id="cd00067">
    <property type="entry name" value="GAL4"/>
    <property type="match status" value="1"/>
</dbReference>
<evidence type="ECO:0000256" key="4">
    <source>
        <dbReference type="ARBA" id="ARBA00023242"/>
    </source>
</evidence>
<organism evidence="7 8">
    <name type="scientific">Tilletia horrida</name>
    <dbReference type="NCBI Taxonomy" id="155126"/>
    <lineage>
        <taxon>Eukaryota</taxon>
        <taxon>Fungi</taxon>
        <taxon>Dikarya</taxon>
        <taxon>Basidiomycota</taxon>
        <taxon>Ustilaginomycotina</taxon>
        <taxon>Exobasidiomycetes</taxon>
        <taxon>Tilletiales</taxon>
        <taxon>Tilletiaceae</taxon>
        <taxon>Tilletia</taxon>
    </lineage>
</organism>
<dbReference type="Proteomes" id="UP001176521">
    <property type="component" value="Unassembled WGS sequence"/>
</dbReference>
<dbReference type="PANTHER" id="PTHR31069">
    <property type="entry name" value="OLEATE-ACTIVATED TRANSCRIPTION FACTOR 1-RELATED"/>
    <property type="match status" value="1"/>
</dbReference>
<feature type="compositionally biased region" description="Acidic residues" evidence="5">
    <location>
        <begin position="415"/>
        <end position="426"/>
    </location>
</feature>
<dbReference type="GO" id="GO:0000981">
    <property type="term" value="F:DNA-binding transcription factor activity, RNA polymerase II-specific"/>
    <property type="evidence" value="ECO:0007669"/>
    <property type="project" value="InterPro"/>
</dbReference>
<proteinExistence type="predicted"/>
<dbReference type="Pfam" id="PF00172">
    <property type="entry name" value="Zn_clus"/>
    <property type="match status" value="1"/>
</dbReference>
<feature type="region of interest" description="Disordered" evidence="5">
    <location>
        <begin position="300"/>
        <end position="320"/>
    </location>
</feature>
<dbReference type="GO" id="GO:0003677">
    <property type="term" value="F:DNA binding"/>
    <property type="evidence" value="ECO:0007669"/>
    <property type="project" value="UniProtKB-KW"/>
</dbReference>
<dbReference type="GO" id="GO:0008270">
    <property type="term" value="F:zinc ion binding"/>
    <property type="evidence" value="ECO:0007669"/>
    <property type="project" value="InterPro"/>
</dbReference>
<dbReference type="InterPro" id="IPR050675">
    <property type="entry name" value="OAF3"/>
</dbReference>
<dbReference type="Gene3D" id="4.10.240.10">
    <property type="entry name" value="Zn(2)-C6 fungal-type DNA-binding domain"/>
    <property type="match status" value="1"/>
</dbReference>
<evidence type="ECO:0000256" key="1">
    <source>
        <dbReference type="ARBA" id="ARBA00023015"/>
    </source>
</evidence>
<gene>
    <name evidence="7" type="ORF">OC842_000271</name>
</gene>
<dbReference type="SMART" id="SM00066">
    <property type="entry name" value="GAL4"/>
    <property type="match status" value="1"/>
</dbReference>
<name>A0AAN6GHT8_9BASI</name>